<protein>
    <submittedName>
        <fullName evidence="1">Uncharacterized protein</fullName>
    </submittedName>
</protein>
<organism evidence="1 2">
    <name type="scientific">Lindgomyces ingoldianus</name>
    <dbReference type="NCBI Taxonomy" id="673940"/>
    <lineage>
        <taxon>Eukaryota</taxon>
        <taxon>Fungi</taxon>
        <taxon>Dikarya</taxon>
        <taxon>Ascomycota</taxon>
        <taxon>Pezizomycotina</taxon>
        <taxon>Dothideomycetes</taxon>
        <taxon>Pleosporomycetidae</taxon>
        <taxon>Pleosporales</taxon>
        <taxon>Lindgomycetaceae</taxon>
        <taxon>Lindgomyces</taxon>
    </lineage>
</organism>
<dbReference type="Proteomes" id="UP000799755">
    <property type="component" value="Unassembled WGS sequence"/>
</dbReference>
<keyword evidence="2" id="KW-1185">Reference proteome</keyword>
<accession>A0ACB6QG08</accession>
<comment type="caution">
    <text evidence="1">The sequence shown here is derived from an EMBL/GenBank/DDBJ whole genome shotgun (WGS) entry which is preliminary data.</text>
</comment>
<gene>
    <name evidence="1" type="ORF">BDR25DRAFT_360969</name>
</gene>
<evidence type="ECO:0000313" key="2">
    <source>
        <dbReference type="Proteomes" id="UP000799755"/>
    </source>
</evidence>
<name>A0ACB6QG08_9PLEO</name>
<evidence type="ECO:0000313" key="1">
    <source>
        <dbReference type="EMBL" id="KAF2465066.1"/>
    </source>
</evidence>
<reference evidence="1" key="1">
    <citation type="journal article" date="2020" name="Stud. Mycol.">
        <title>101 Dothideomycetes genomes: a test case for predicting lifestyles and emergence of pathogens.</title>
        <authorList>
            <person name="Haridas S."/>
            <person name="Albert R."/>
            <person name="Binder M."/>
            <person name="Bloem J."/>
            <person name="Labutti K."/>
            <person name="Salamov A."/>
            <person name="Andreopoulos B."/>
            <person name="Baker S."/>
            <person name="Barry K."/>
            <person name="Bills G."/>
            <person name="Bluhm B."/>
            <person name="Cannon C."/>
            <person name="Castanera R."/>
            <person name="Culley D."/>
            <person name="Daum C."/>
            <person name="Ezra D."/>
            <person name="Gonzalez J."/>
            <person name="Henrissat B."/>
            <person name="Kuo A."/>
            <person name="Liang C."/>
            <person name="Lipzen A."/>
            <person name="Lutzoni F."/>
            <person name="Magnuson J."/>
            <person name="Mondo S."/>
            <person name="Nolan M."/>
            <person name="Ohm R."/>
            <person name="Pangilinan J."/>
            <person name="Park H.-J."/>
            <person name="Ramirez L."/>
            <person name="Alfaro M."/>
            <person name="Sun H."/>
            <person name="Tritt A."/>
            <person name="Yoshinaga Y."/>
            <person name="Zwiers L.-H."/>
            <person name="Turgeon B."/>
            <person name="Goodwin S."/>
            <person name="Spatafora J."/>
            <person name="Crous P."/>
            <person name="Grigoriev I."/>
        </authorList>
    </citation>
    <scope>NUCLEOTIDE SEQUENCE</scope>
    <source>
        <strain evidence="1">ATCC 200398</strain>
    </source>
</reference>
<proteinExistence type="predicted"/>
<sequence>MAPTPCGVGHELAGGGMVGDILPAPCTYAGPKSSLIREIRPVKIFELEHGLAGAHFGTELERGMRGWRGAEERLSPISVSQLIILSSTWNIFPTEFSIEIIIQEHMQKDEVNTTPAHPVSKMDKNRVVQLNFVAEIREREHSQDATFCPKLPISCSTLGHKMWYNPNQLYASSFSVSHCFYSSWTL</sequence>
<dbReference type="EMBL" id="MU003532">
    <property type="protein sequence ID" value="KAF2465066.1"/>
    <property type="molecule type" value="Genomic_DNA"/>
</dbReference>